<accession>A0A1E4RTY3</accession>
<keyword evidence="4 6" id="KW-1133">Transmembrane helix</keyword>
<evidence type="ECO:0000256" key="7">
    <source>
        <dbReference type="SAM" id="MobiDB-lite"/>
    </source>
</evidence>
<dbReference type="EMBL" id="KV453951">
    <property type="protein sequence ID" value="ODV70732.1"/>
    <property type="molecule type" value="Genomic_DNA"/>
</dbReference>
<sequence>MSIRLPDDEENLESHNDNDTQSVLSYNTRLKRTVSYRIIKYLSQFKFCYIPVLNWLILFFYLSMLYKLIQKYESMYSQNVLITTITTNVLLFGLSDTLAQSISCVVEMISRDNQRRNVSFSTLPMDNYHHHHNHGQVVDQIPDDSFYADYGDTTTRRNRQNSLQSITSMTYQSLSEQTDKDVFNFRRFVGFSCWGFFMAFVQVVWYWVLNHMFTTDPTFVSVLERVLSDQLFFSPISLFSFFSYSNFVLEGGDKVTLNDKIQKIYLSTLAANWMVWPLVQFINFLVMPRRFQVPFSSSVGVVWNCFLSMKNAAN</sequence>
<dbReference type="Pfam" id="PF04117">
    <property type="entry name" value="Mpv17_PMP22"/>
    <property type="match status" value="1"/>
</dbReference>
<evidence type="ECO:0000313" key="9">
    <source>
        <dbReference type="Proteomes" id="UP000094389"/>
    </source>
</evidence>
<evidence type="ECO:0000256" key="2">
    <source>
        <dbReference type="ARBA" id="ARBA00006824"/>
    </source>
</evidence>
<dbReference type="RefSeq" id="XP_020067771.1">
    <property type="nucleotide sequence ID" value="XM_020213466.1"/>
</dbReference>
<evidence type="ECO:0000256" key="5">
    <source>
        <dbReference type="ARBA" id="ARBA00023136"/>
    </source>
</evidence>
<dbReference type="Proteomes" id="UP000094389">
    <property type="component" value="Unassembled WGS sequence"/>
</dbReference>
<reference evidence="8 9" key="1">
    <citation type="journal article" date="2016" name="Proc. Natl. Acad. Sci. U.S.A.">
        <title>Comparative genomics of biotechnologically important yeasts.</title>
        <authorList>
            <person name="Riley R."/>
            <person name="Haridas S."/>
            <person name="Wolfe K.H."/>
            <person name="Lopes M.R."/>
            <person name="Hittinger C.T."/>
            <person name="Goeker M."/>
            <person name="Salamov A.A."/>
            <person name="Wisecaver J.H."/>
            <person name="Long T.M."/>
            <person name="Calvey C.H."/>
            <person name="Aerts A.L."/>
            <person name="Barry K.W."/>
            <person name="Choi C."/>
            <person name="Clum A."/>
            <person name="Coughlan A.Y."/>
            <person name="Deshpande S."/>
            <person name="Douglass A.P."/>
            <person name="Hanson S.J."/>
            <person name="Klenk H.-P."/>
            <person name="LaButti K.M."/>
            <person name="Lapidus A."/>
            <person name="Lindquist E.A."/>
            <person name="Lipzen A.M."/>
            <person name="Meier-Kolthoff J.P."/>
            <person name="Ohm R.A."/>
            <person name="Otillar R.P."/>
            <person name="Pangilinan J.L."/>
            <person name="Peng Y."/>
            <person name="Rokas A."/>
            <person name="Rosa C.A."/>
            <person name="Scheuner C."/>
            <person name="Sibirny A.A."/>
            <person name="Slot J.C."/>
            <person name="Stielow J.B."/>
            <person name="Sun H."/>
            <person name="Kurtzman C.P."/>
            <person name="Blackwell M."/>
            <person name="Grigoriev I.V."/>
            <person name="Jeffries T.W."/>
        </authorList>
    </citation>
    <scope>NUCLEOTIDE SEQUENCE [LARGE SCALE GENOMIC DNA]</scope>
    <source>
        <strain evidence="9">ATCC 18201 / CBS 1600 / BCRC 20928 / JCM 3617 / NBRC 0987 / NRRL Y-1542</strain>
    </source>
</reference>
<evidence type="ECO:0000256" key="1">
    <source>
        <dbReference type="ARBA" id="ARBA00004141"/>
    </source>
</evidence>
<keyword evidence="9" id="KW-1185">Reference proteome</keyword>
<feature type="region of interest" description="Disordered" evidence="7">
    <location>
        <begin position="1"/>
        <end position="20"/>
    </location>
</feature>
<comment type="similarity">
    <text evidence="2 6">Belongs to the peroxisomal membrane protein PXMP2/4 family.</text>
</comment>
<protein>
    <submittedName>
        <fullName evidence="8">Uncharacterized protein</fullName>
    </submittedName>
</protein>
<dbReference type="GeneID" id="30987862"/>
<evidence type="ECO:0000256" key="3">
    <source>
        <dbReference type="ARBA" id="ARBA00022692"/>
    </source>
</evidence>
<dbReference type="GO" id="GO:0005739">
    <property type="term" value="C:mitochondrion"/>
    <property type="evidence" value="ECO:0007669"/>
    <property type="project" value="TreeGrafter"/>
</dbReference>
<dbReference type="STRING" id="983966.A0A1E4RTY3"/>
<dbReference type="GO" id="GO:0016020">
    <property type="term" value="C:membrane"/>
    <property type="evidence" value="ECO:0007669"/>
    <property type="project" value="UniProtKB-SubCell"/>
</dbReference>
<dbReference type="InterPro" id="IPR007248">
    <property type="entry name" value="Mpv17_PMP22"/>
</dbReference>
<name>A0A1E4RTY3_CYBJN</name>
<dbReference type="PANTHER" id="PTHR11266:SF50">
    <property type="entry name" value="VACUOLAR MEMBRANE PROTEIN YOR292C"/>
    <property type="match status" value="1"/>
</dbReference>
<organism evidence="8 9">
    <name type="scientific">Cyberlindnera jadinii (strain ATCC 18201 / CBS 1600 / BCRC 20928 / JCM 3617 / NBRC 0987 / NRRL Y-1542)</name>
    <name type="common">Torula yeast</name>
    <name type="synonym">Candida utilis</name>
    <dbReference type="NCBI Taxonomy" id="983966"/>
    <lineage>
        <taxon>Eukaryota</taxon>
        <taxon>Fungi</taxon>
        <taxon>Dikarya</taxon>
        <taxon>Ascomycota</taxon>
        <taxon>Saccharomycotina</taxon>
        <taxon>Saccharomycetes</taxon>
        <taxon>Phaffomycetales</taxon>
        <taxon>Phaffomycetaceae</taxon>
        <taxon>Cyberlindnera</taxon>
    </lineage>
</organism>
<feature type="transmembrane region" description="Helical" evidence="6">
    <location>
        <begin position="47"/>
        <end position="69"/>
    </location>
</feature>
<feature type="transmembrane region" description="Helical" evidence="6">
    <location>
        <begin position="188"/>
        <end position="208"/>
    </location>
</feature>
<keyword evidence="3 6" id="KW-0812">Transmembrane</keyword>
<feature type="transmembrane region" description="Helical" evidence="6">
    <location>
        <begin position="231"/>
        <end position="252"/>
    </location>
</feature>
<proteinExistence type="inferred from homology"/>
<evidence type="ECO:0000313" key="8">
    <source>
        <dbReference type="EMBL" id="ODV70732.1"/>
    </source>
</evidence>
<evidence type="ECO:0000256" key="4">
    <source>
        <dbReference type="ARBA" id="ARBA00022989"/>
    </source>
</evidence>
<evidence type="ECO:0000256" key="6">
    <source>
        <dbReference type="RuleBase" id="RU363053"/>
    </source>
</evidence>
<gene>
    <name evidence="8" type="ORF">CYBJADRAFT_156392</name>
</gene>
<dbReference type="PANTHER" id="PTHR11266">
    <property type="entry name" value="PEROXISOMAL MEMBRANE PROTEIN 2, PXMP2 MPV17"/>
    <property type="match status" value="1"/>
</dbReference>
<feature type="transmembrane region" description="Helical" evidence="6">
    <location>
        <begin position="264"/>
        <end position="285"/>
    </location>
</feature>
<feature type="transmembrane region" description="Helical" evidence="6">
    <location>
        <begin position="89"/>
        <end position="109"/>
    </location>
</feature>
<comment type="subcellular location">
    <subcellularLocation>
        <location evidence="1">Membrane</location>
        <topology evidence="1">Multi-pass membrane protein</topology>
    </subcellularLocation>
</comment>
<dbReference type="AlphaFoldDB" id="A0A1E4RTY3"/>
<dbReference type="OrthoDB" id="10267969at2759"/>
<dbReference type="OMA" id="FMCWGFI"/>
<keyword evidence="5 6" id="KW-0472">Membrane</keyword>